<comment type="caution">
    <text evidence="1">The sequence shown here is derived from an EMBL/GenBank/DDBJ whole genome shotgun (WGS) entry which is preliminary data.</text>
</comment>
<dbReference type="Pfam" id="PF13707">
    <property type="entry name" value="RloB"/>
    <property type="match status" value="1"/>
</dbReference>
<dbReference type="Proteomes" id="UP001310022">
    <property type="component" value="Unassembled WGS sequence"/>
</dbReference>
<accession>A0AAN4W5E8</accession>
<proteinExistence type="predicted"/>
<sequence>MSRGRANRNRRAAKPKFSVIVDGETEIWYLQLMKQHEGLRHIDIKPELPKKKKMADQFELVLENDRIYDKVIWLVDLDVVLKEQAEWERKSGRSSPSPVEEFRGYFQRISSMDRVHLLVNTPCLEFWYLLHYKNTSRYFSDYNSLIREFRGTPLEDYEKSERYYKQGRQNLYQKLVTEQVAAIERASGLGEFNIEEMAQAKTEMFRLLELIRAV</sequence>
<dbReference type="RefSeq" id="WP_338240064.1">
    <property type="nucleotide sequence ID" value="NZ_BQKE01000009.1"/>
</dbReference>
<dbReference type="AlphaFoldDB" id="A0AAN4W5E8"/>
<dbReference type="InterPro" id="IPR025591">
    <property type="entry name" value="RloB"/>
</dbReference>
<gene>
    <name evidence="1" type="ORF">PEDI_55480</name>
</gene>
<protein>
    <recommendedName>
        <fullName evidence="3">RloB domain-containing protein</fullName>
    </recommendedName>
</protein>
<evidence type="ECO:0008006" key="3">
    <source>
        <dbReference type="Google" id="ProtNLM"/>
    </source>
</evidence>
<name>A0AAN4W5E8_9BACT</name>
<evidence type="ECO:0000313" key="2">
    <source>
        <dbReference type="Proteomes" id="UP001310022"/>
    </source>
</evidence>
<keyword evidence="2" id="KW-1185">Reference proteome</keyword>
<dbReference type="EMBL" id="BQKE01000009">
    <property type="protein sequence ID" value="GJM64996.1"/>
    <property type="molecule type" value="Genomic_DNA"/>
</dbReference>
<organism evidence="1 2">
    <name type="scientific">Persicobacter diffluens</name>
    <dbReference type="NCBI Taxonomy" id="981"/>
    <lineage>
        <taxon>Bacteria</taxon>
        <taxon>Pseudomonadati</taxon>
        <taxon>Bacteroidota</taxon>
        <taxon>Cytophagia</taxon>
        <taxon>Cytophagales</taxon>
        <taxon>Persicobacteraceae</taxon>
        <taxon>Persicobacter</taxon>
    </lineage>
</organism>
<evidence type="ECO:0000313" key="1">
    <source>
        <dbReference type="EMBL" id="GJM64996.1"/>
    </source>
</evidence>
<reference evidence="1 2" key="1">
    <citation type="submission" date="2021-12" db="EMBL/GenBank/DDBJ databases">
        <title>Genome sequencing of bacteria with rrn-lacking chromosome and rrn-plasmid.</title>
        <authorList>
            <person name="Anda M."/>
            <person name="Iwasaki W."/>
        </authorList>
    </citation>
    <scope>NUCLEOTIDE SEQUENCE [LARGE SCALE GENOMIC DNA]</scope>
    <source>
        <strain evidence="1 2">NBRC 15940</strain>
    </source>
</reference>